<feature type="region of interest" description="Disordered" evidence="1">
    <location>
        <begin position="309"/>
        <end position="363"/>
    </location>
</feature>
<dbReference type="InParanoid" id="A0A165CQK1"/>
<evidence type="ECO:0000313" key="3">
    <source>
        <dbReference type="Proteomes" id="UP000077266"/>
    </source>
</evidence>
<dbReference type="EMBL" id="KV426298">
    <property type="protein sequence ID" value="KZV82908.1"/>
    <property type="molecule type" value="Genomic_DNA"/>
</dbReference>
<feature type="compositionally biased region" description="Low complexity" evidence="1">
    <location>
        <begin position="320"/>
        <end position="363"/>
    </location>
</feature>
<feature type="region of interest" description="Disordered" evidence="1">
    <location>
        <begin position="284"/>
        <end position="303"/>
    </location>
</feature>
<dbReference type="Proteomes" id="UP000077266">
    <property type="component" value="Unassembled WGS sequence"/>
</dbReference>
<name>A0A165CQK1_EXIGL</name>
<proteinExistence type="predicted"/>
<dbReference type="AlphaFoldDB" id="A0A165CQK1"/>
<evidence type="ECO:0000313" key="2">
    <source>
        <dbReference type="EMBL" id="KZV82908.1"/>
    </source>
</evidence>
<protein>
    <submittedName>
        <fullName evidence="2">Uncharacterized protein</fullName>
    </submittedName>
</protein>
<gene>
    <name evidence="2" type="ORF">EXIGLDRAFT_729113</name>
</gene>
<sequence>MAVSIRMSGRVRTSVLENGTTSALSLAAGLPTTVGRSLDRTTEVLSLTASLFDIQPGEAEVGVGPSGDRRCPASLPFLFAIPPVFEDEHGIMNPLPPSYDAHITAAGDKRTAAGGALKVEVEYSISVSVTLRSKKIFTKNKVISTPFVYRPRTRPSNPPPVVDDSVLGALKTAPDLWTSHARELGASSSSASTSALARSEILLPKSGVFCLASAVPLHIQLADPAQSWTLPEPATPCQEVREQLRPRPQQLPTPPSSPPPAPQHLEQSTEPSGSLPRAVRSEINLGATRPAHKRSGSSSSRWWRTLVTPSPSLPLPPTSISPSIPTSTSSPLRRSRRPSTAPAGPSSPSLFRQQQPQRRPSQLRHSLCEPNIVESAAIMPPSSPASTGPRAYLVRRVSVSLGTVRACGAYACGEAQLRRMSGAGITGAWEGEIELDEARLHRVPGFRASGLCVEDFIVVAWGDGVGEHAVPVRLVTDPFPGHDA</sequence>
<feature type="compositionally biased region" description="Pro residues" evidence="1">
    <location>
        <begin position="249"/>
        <end position="262"/>
    </location>
</feature>
<dbReference type="OrthoDB" id="3252135at2759"/>
<feature type="region of interest" description="Disordered" evidence="1">
    <location>
        <begin position="228"/>
        <end position="276"/>
    </location>
</feature>
<dbReference type="STRING" id="1314781.A0A165CQK1"/>
<reference evidence="2 3" key="1">
    <citation type="journal article" date="2016" name="Mol. Biol. Evol.">
        <title>Comparative Genomics of Early-Diverging Mushroom-Forming Fungi Provides Insights into the Origins of Lignocellulose Decay Capabilities.</title>
        <authorList>
            <person name="Nagy L.G."/>
            <person name="Riley R."/>
            <person name="Tritt A."/>
            <person name="Adam C."/>
            <person name="Daum C."/>
            <person name="Floudas D."/>
            <person name="Sun H."/>
            <person name="Yadav J.S."/>
            <person name="Pangilinan J."/>
            <person name="Larsson K.H."/>
            <person name="Matsuura K."/>
            <person name="Barry K."/>
            <person name="Labutti K."/>
            <person name="Kuo R."/>
            <person name="Ohm R.A."/>
            <person name="Bhattacharya S.S."/>
            <person name="Shirouzu T."/>
            <person name="Yoshinaga Y."/>
            <person name="Martin F.M."/>
            <person name="Grigoriev I.V."/>
            <person name="Hibbett D.S."/>
        </authorList>
    </citation>
    <scope>NUCLEOTIDE SEQUENCE [LARGE SCALE GENOMIC DNA]</scope>
    <source>
        <strain evidence="2 3">HHB12029</strain>
    </source>
</reference>
<keyword evidence="3" id="KW-1185">Reference proteome</keyword>
<evidence type="ECO:0000256" key="1">
    <source>
        <dbReference type="SAM" id="MobiDB-lite"/>
    </source>
</evidence>
<accession>A0A165CQK1</accession>
<organism evidence="2 3">
    <name type="scientific">Exidia glandulosa HHB12029</name>
    <dbReference type="NCBI Taxonomy" id="1314781"/>
    <lineage>
        <taxon>Eukaryota</taxon>
        <taxon>Fungi</taxon>
        <taxon>Dikarya</taxon>
        <taxon>Basidiomycota</taxon>
        <taxon>Agaricomycotina</taxon>
        <taxon>Agaricomycetes</taxon>
        <taxon>Auriculariales</taxon>
        <taxon>Exidiaceae</taxon>
        <taxon>Exidia</taxon>
    </lineage>
</organism>